<evidence type="ECO:0000313" key="2">
    <source>
        <dbReference type="Proteomes" id="UP000318815"/>
    </source>
</evidence>
<organism evidence="1 2">
    <name type="scientific">Chitinophaga pinensis</name>
    <dbReference type="NCBI Taxonomy" id="79329"/>
    <lineage>
        <taxon>Bacteria</taxon>
        <taxon>Pseudomonadati</taxon>
        <taxon>Bacteroidota</taxon>
        <taxon>Chitinophagia</taxon>
        <taxon>Chitinophagales</taxon>
        <taxon>Chitinophagaceae</taxon>
        <taxon>Chitinophaga</taxon>
    </lineage>
</organism>
<comment type="caution">
    <text evidence="1">The sequence shown here is derived from an EMBL/GenBank/DDBJ whole genome shotgun (WGS) entry which is preliminary data.</text>
</comment>
<keyword evidence="2" id="KW-1185">Reference proteome</keyword>
<dbReference type="RefSeq" id="WP_146307686.1">
    <property type="nucleotide sequence ID" value="NZ_VOHS01000044.1"/>
</dbReference>
<gene>
    <name evidence="1" type="ORF">FEF09_25225</name>
</gene>
<reference evidence="1 2" key="1">
    <citation type="submission" date="2019-08" db="EMBL/GenBank/DDBJ databases">
        <title>Whole genome sequencing of chitin degrading bacteria Chitinophaga pinensis YS16.</title>
        <authorList>
            <person name="Singh R.P."/>
            <person name="Manchanda G."/>
            <person name="Maurya I.K."/>
            <person name="Joshi N.K."/>
            <person name="Srivastava A.K."/>
        </authorList>
    </citation>
    <scope>NUCLEOTIDE SEQUENCE [LARGE SCALE GENOMIC DNA]</scope>
    <source>
        <strain evidence="1 2">YS-16</strain>
    </source>
</reference>
<dbReference type="OrthoDB" id="653962at2"/>
<dbReference type="AlphaFoldDB" id="A0A5C6LQI4"/>
<name>A0A5C6LQI4_9BACT</name>
<evidence type="ECO:0000313" key="1">
    <source>
        <dbReference type="EMBL" id="TWV94690.1"/>
    </source>
</evidence>
<proteinExistence type="predicted"/>
<protein>
    <submittedName>
        <fullName evidence="1">Uncharacterized protein</fullName>
    </submittedName>
</protein>
<accession>A0A5C6LQI4</accession>
<sequence length="118" mass="13817">MGVNCGFAKLTIAQYNFCYRISWIAQRQDPMIAEHGEYREPYHLFRRMLHSSPDVEELQEKTLLRIMILGWTPFSIADEWLSARAFAQVANTNSRLLTILIPYERKNYGHIWTSHGKG</sequence>
<dbReference type="Proteomes" id="UP000318815">
    <property type="component" value="Unassembled WGS sequence"/>
</dbReference>
<dbReference type="EMBL" id="VOHS01000044">
    <property type="protein sequence ID" value="TWV94690.1"/>
    <property type="molecule type" value="Genomic_DNA"/>
</dbReference>